<keyword evidence="1" id="KW-1133">Transmembrane helix</keyword>
<proteinExistence type="predicted"/>
<evidence type="ECO:0000256" key="1">
    <source>
        <dbReference type="SAM" id="Phobius"/>
    </source>
</evidence>
<dbReference type="EMBL" id="JAGJCB010000033">
    <property type="protein sequence ID" value="MBP0905798.1"/>
    <property type="molecule type" value="Genomic_DNA"/>
</dbReference>
<dbReference type="Proteomes" id="UP000670776">
    <property type="component" value="Unassembled WGS sequence"/>
</dbReference>
<gene>
    <name evidence="2" type="ORF">J8H85_18395</name>
</gene>
<evidence type="ECO:0000313" key="2">
    <source>
        <dbReference type="EMBL" id="MBP0905798.1"/>
    </source>
</evidence>
<evidence type="ECO:0000313" key="3">
    <source>
        <dbReference type="Proteomes" id="UP000670776"/>
    </source>
</evidence>
<dbReference type="RefSeq" id="WP_209657109.1">
    <property type="nucleotide sequence ID" value="NZ_JAGJCB010000033.1"/>
</dbReference>
<feature type="transmembrane region" description="Helical" evidence="1">
    <location>
        <begin position="26"/>
        <end position="46"/>
    </location>
</feature>
<accession>A0ABS4BYY5</accession>
<sequence length="121" mass="13586">MKKLFTILAIITCAIAIIFSVLPISNLAVFPAAFALIFCGIAFYLSKKTGKVKKIVQFTFLLTLCALSITAYKAFFVKNEVVNTPILNEKEAQFEEEAIEELENLDLESIEFEDVDIEKIN</sequence>
<reference evidence="2 3" key="1">
    <citation type="submission" date="2021-04" db="EMBL/GenBank/DDBJ databases">
        <title>Mariniflexile gromovii gen. nov., sp. nov., a gliding bacterium isolated from the sea urchin Strongylocentrotus intermedius.</title>
        <authorList>
            <person name="Ko S."/>
            <person name="Le V."/>
            <person name="Ahn C.-Y."/>
            <person name="Oh H.-M."/>
        </authorList>
    </citation>
    <scope>NUCLEOTIDE SEQUENCE [LARGE SCALE GENOMIC DNA]</scope>
    <source>
        <strain evidence="2 3">KCTC 12570</strain>
    </source>
</reference>
<keyword evidence="3" id="KW-1185">Reference proteome</keyword>
<feature type="transmembrane region" description="Helical" evidence="1">
    <location>
        <begin position="58"/>
        <end position="76"/>
    </location>
</feature>
<protein>
    <submittedName>
        <fullName evidence="2">FUSC family protein</fullName>
    </submittedName>
</protein>
<name>A0ABS4BYY5_9FLAO</name>
<organism evidence="2 3">
    <name type="scientific">Mariniflexile gromovii</name>
    <dbReference type="NCBI Taxonomy" id="362523"/>
    <lineage>
        <taxon>Bacteria</taxon>
        <taxon>Pseudomonadati</taxon>
        <taxon>Bacteroidota</taxon>
        <taxon>Flavobacteriia</taxon>
        <taxon>Flavobacteriales</taxon>
        <taxon>Flavobacteriaceae</taxon>
        <taxon>Mariniflexile</taxon>
    </lineage>
</organism>
<keyword evidence="1" id="KW-0472">Membrane</keyword>
<keyword evidence="1" id="KW-0812">Transmembrane</keyword>
<comment type="caution">
    <text evidence="2">The sequence shown here is derived from an EMBL/GenBank/DDBJ whole genome shotgun (WGS) entry which is preliminary data.</text>
</comment>